<evidence type="ECO:0000313" key="4">
    <source>
        <dbReference type="EMBL" id="MBD2870526.1"/>
    </source>
</evidence>
<proteinExistence type="inferred from homology"/>
<dbReference type="InterPro" id="IPR020904">
    <property type="entry name" value="Sc_DH/Rdtase_CS"/>
</dbReference>
<gene>
    <name evidence="4" type="ORF">IDH41_18250</name>
</gene>
<comment type="similarity">
    <text evidence="1 3">Belongs to the short-chain dehydrogenases/reductases (SDR) family.</text>
</comment>
<organism evidence="4 5">
    <name type="scientific">Paenibacillus arenilitoris</name>
    <dbReference type="NCBI Taxonomy" id="2772299"/>
    <lineage>
        <taxon>Bacteria</taxon>
        <taxon>Bacillati</taxon>
        <taxon>Bacillota</taxon>
        <taxon>Bacilli</taxon>
        <taxon>Bacillales</taxon>
        <taxon>Paenibacillaceae</taxon>
        <taxon>Paenibacillus</taxon>
    </lineage>
</organism>
<evidence type="ECO:0000313" key="5">
    <source>
        <dbReference type="Proteomes" id="UP000632125"/>
    </source>
</evidence>
<dbReference type="EMBL" id="JACXIY010000021">
    <property type="protein sequence ID" value="MBD2870526.1"/>
    <property type="molecule type" value="Genomic_DNA"/>
</dbReference>
<dbReference type="InterPro" id="IPR002347">
    <property type="entry name" value="SDR_fam"/>
</dbReference>
<dbReference type="PROSITE" id="PS00061">
    <property type="entry name" value="ADH_SHORT"/>
    <property type="match status" value="1"/>
</dbReference>
<keyword evidence="5" id="KW-1185">Reference proteome</keyword>
<dbReference type="Proteomes" id="UP000632125">
    <property type="component" value="Unassembled WGS sequence"/>
</dbReference>
<dbReference type="AlphaFoldDB" id="A0A927H6G3"/>
<dbReference type="Pfam" id="PF00106">
    <property type="entry name" value="adh_short"/>
    <property type="match status" value="1"/>
</dbReference>
<dbReference type="PANTHER" id="PTHR44196:SF1">
    <property type="entry name" value="DEHYDROGENASE_REDUCTASE SDR FAMILY MEMBER 7B"/>
    <property type="match status" value="1"/>
</dbReference>
<dbReference type="Gene3D" id="3.40.50.720">
    <property type="entry name" value="NAD(P)-binding Rossmann-like Domain"/>
    <property type="match status" value="1"/>
</dbReference>
<name>A0A927H6G3_9BACL</name>
<dbReference type="SUPFAM" id="SSF51735">
    <property type="entry name" value="NAD(P)-binding Rossmann-fold domains"/>
    <property type="match status" value="1"/>
</dbReference>
<dbReference type="InterPro" id="IPR036291">
    <property type="entry name" value="NAD(P)-bd_dom_sf"/>
</dbReference>
<evidence type="ECO:0000256" key="2">
    <source>
        <dbReference type="ARBA" id="ARBA00023002"/>
    </source>
</evidence>
<dbReference type="GO" id="GO:0016491">
    <property type="term" value="F:oxidoreductase activity"/>
    <property type="evidence" value="ECO:0007669"/>
    <property type="project" value="UniProtKB-KW"/>
</dbReference>
<keyword evidence="2" id="KW-0560">Oxidoreductase</keyword>
<evidence type="ECO:0000256" key="1">
    <source>
        <dbReference type="ARBA" id="ARBA00006484"/>
    </source>
</evidence>
<dbReference type="PRINTS" id="PR00081">
    <property type="entry name" value="GDHRDH"/>
</dbReference>
<dbReference type="PRINTS" id="PR00080">
    <property type="entry name" value="SDRFAMILY"/>
</dbReference>
<accession>A0A927H6G3</accession>
<dbReference type="RefSeq" id="WP_190863534.1">
    <property type="nucleotide sequence ID" value="NZ_JACXIY010000021.1"/>
</dbReference>
<comment type="caution">
    <text evidence="4">The sequence shown here is derived from an EMBL/GenBank/DDBJ whole genome shotgun (WGS) entry which is preliminary data.</text>
</comment>
<sequence length="245" mass="27046">MKMEAGTILITGGATGIGLALAERFIKAGNKVLICGRREDKLAEAQAAYPSLHTYRFDVSKEEERIALYERVTREHPDVNVLLNNAGVMRFVQLDAENPWKETESEIATNLDAPIHLAMLFTQHFKGKEHAAILNVTSGLAHVPLSAAPVYSATKAALHAFTLSLRKQLEEHKIEVLEICPPHTNTDLGIPGGNTDGVPLDEFADEAMRSLTQGEREVSYGWSRLTSQASRAERDELFKQLNASR</sequence>
<dbReference type="GO" id="GO:0016020">
    <property type="term" value="C:membrane"/>
    <property type="evidence" value="ECO:0007669"/>
    <property type="project" value="TreeGrafter"/>
</dbReference>
<protein>
    <submittedName>
        <fullName evidence="4">SDR family NAD(P)-dependent oxidoreductase</fullName>
    </submittedName>
</protein>
<reference evidence="4" key="1">
    <citation type="submission" date="2020-09" db="EMBL/GenBank/DDBJ databases">
        <title>A novel bacterium of genus Paenibacillus, isolated from South China Sea.</title>
        <authorList>
            <person name="Huang H."/>
            <person name="Mo K."/>
            <person name="Hu Y."/>
        </authorList>
    </citation>
    <scope>NUCLEOTIDE SEQUENCE</scope>
    <source>
        <strain evidence="4">IB182493</strain>
    </source>
</reference>
<dbReference type="PANTHER" id="PTHR44196">
    <property type="entry name" value="DEHYDROGENASE/REDUCTASE SDR FAMILY MEMBER 7B"/>
    <property type="match status" value="1"/>
</dbReference>
<evidence type="ECO:0000256" key="3">
    <source>
        <dbReference type="RuleBase" id="RU000363"/>
    </source>
</evidence>